<evidence type="ECO:0000313" key="7">
    <source>
        <dbReference type="EMBL" id="CAE0137781.1"/>
    </source>
</evidence>
<evidence type="ECO:0000256" key="5">
    <source>
        <dbReference type="SAM" id="MobiDB-lite"/>
    </source>
</evidence>
<protein>
    <recommendedName>
        <fullName evidence="6">RING-type domain-containing protein</fullName>
    </recommendedName>
</protein>
<dbReference type="AlphaFoldDB" id="A0A7S3BK42"/>
<dbReference type="GO" id="GO:0061630">
    <property type="term" value="F:ubiquitin protein ligase activity"/>
    <property type="evidence" value="ECO:0007669"/>
    <property type="project" value="TreeGrafter"/>
</dbReference>
<dbReference type="SMART" id="SM00184">
    <property type="entry name" value="RING"/>
    <property type="match status" value="1"/>
</dbReference>
<evidence type="ECO:0000256" key="4">
    <source>
        <dbReference type="PROSITE-ProRule" id="PRU00175"/>
    </source>
</evidence>
<dbReference type="PROSITE" id="PS50089">
    <property type="entry name" value="ZF_RING_2"/>
    <property type="match status" value="1"/>
</dbReference>
<dbReference type="Gene3D" id="3.30.40.10">
    <property type="entry name" value="Zinc/RING finger domain, C3HC4 (zinc finger)"/>
    <property type="match status" value="1"/>
</dbReference>
<dbReference type="InterPro" id="IPR013083">
    <property type="entry name" value="Znf_RING/FYVE/PHD"/>
</dbReference>
<feature type="region of interest" description="Disordered" evidence="5">
    <location>
        <begin position="1"/>
        <end position="23"/>
    </location>
</feature>
<feature type="compositionally biased region" description="Polar residues" evidence="5">
    <location>
        <begin position="1"/>
        <end position="14"/>
    </location>
</feature>
<dbReference type="PANTHER" id="PTHR46858:SF5">
    <property type="entry name" value="E3 UBIQUITIN-PROTEIN LIGASE APD1-RELATED"/>
    <property type="match status" value="1"/>
</dbReference>
<organism evidence="7">
    <name type="scientific">Prasinoderma singulare</name>
    <dbReference type="NCBI Taxonomy" id="676789"/>
    <lineage>
        <taxon>Eukaryota</taxon>
        <taxon>Viridiplantae</taxon>
        <taxon>Prasinodermophyta</taxon>
        <taxon>Prasinodermophyceae</taxon>
        <taxon>Prasinodermales</taxon>
        <taxon>Prasinodermaceae</taxon>
        <taxon>Prasinoderma</taxon>
    </lineage>
</organism>
<feature type="region of interest" description="Disordered" evidence="5">
    <location>
        <begin position="54"/>
        <end position="83"/>
    </location>
</feature>
<reference evidence="7" key="1">
    <citation type="submission" date="2021-01" db="EMBL/GenBank/DDBJ databases">
        <authorList>
            <person name="Corre E."/>
            <person name="Pelletier E."/>
            <person name="Niang G."/>
            <person name="Scheremetjew M."/>
            <person name="Finn R."/>
            <person name="Kale V."/>
            <person name="Holt S."/>
            <person name="Cochrane G."/>
            <person name="Meng A."/>
            <person name="Brown T."/>
            <person name="Cohen L."/>
        </authorList>
    </citation>
    <scope>NUCLEOTIDE SEQUENCE</scope>
    <source>
        <strain evidence="7">RCC927</strain>
    </source>
</reference>
<evidence type="ECO:0000256" key="3">
    <source>
        <dbReference type="ARBA" id="ARBA00022833"/>
    </source>
</evidence>
<evidence type="ECO:0000256" key="2">
    <source>
        <dbReference type="ARBA" id="ARBA00022771"/>
    </source>
</evidence>
<dbReference type="PANTHER" id="PTHR46858">
    <property type="entry name" value="OS05G0521000 PROTEIN"/>
    <property type="match status" value="1"/>
</dbReference>
<keyword evidence="1" id="KW-0479">Metal-binding</keyword>
<dbReference type="EMBL" id="HBHY01010188">
    <property type="protein sequence ID" value="CAE0137781.1"/>
    <property type="molecule type" value="Transcribed_RNA"/>
</dbReference>
<feature type="domain" description="RING-type" evidence="6">
    <location>
        <begin position="86"/>
        <end position="127"/>
    </location>
</feature>
<accession>A0A7S3BK42</accession>
<feature type="compositionally biased region" description="Basic and acidic residues" evidence="5">
    <location>
        <begin position="54"/>
        <end position="67"/>
    </location>
</feature>
<dbReference type="InterPro" id="IPR001841">
    <property type="entry name" value="Znf_RING"/>
</dbReference>
<proteinExistence type="predicted"/>
<dbReference type="GO" id="GO:0008270">
    <property type="term" value="F:zinc ion binding"/>
    <property type="evidence" value="ECO:0007669"/>
    <property type="project" value="UniProtKB-KW"/>
</dbReference>
<evidence type="ECO:0000259" key="6">
    <source>
        <dbReference type="PROSITE" id="PS50089"/>
    </source>
</evidence>
<gene>
    <name evidence="7" type="ORF">PSIN1315_LOCUS6579</name>
</gene>
<dbReference type="SUPFAM" id="SSF57850">
    <property type="entry name" value="RING/U-box"/>
    <property type="match status" value="1"/>
</dbReference>
<evidence type="ECO:0000256" key="1">
    <source>
        <dbReference type="ARBA" id="ARBA00022723"/>
    </source>
</evidence>
<sequence length="139" mass="14844">MQRQMQSMSHNSRVTLERETMLARAQKAQADEAIARQAAHVEADRREMNAAKANLEARERELREMARRGSGSGGGAPASSDDDSTCCVCLDAPRNALLVPCGHLALCYGCAVSGGFASGQMPCPVCRSSCAKVVQVFNV</sequence>
<dbReference type="GO" id="GO:0016567">
    <property type="term" value="P:protein ubiquitination"/>
    <property type="evidence" value="ECO:0007669"/>
    <property type="project" value="TreeGrafter"/>
</dbReference>
<keyword evidence="3" id="KW-0862">Zinc</keyword>
<name>A0A7S3BK42_9VIRI</name>
<dbReference type="Pfam" id="PF13920">
    <property type="entry name" value="zf-C3HC4_3"/>
    <property type="match status" value="1"/>
</dbReference>
<keyword evidence="2 4" id="KW-0863">Zinc-finger</keyword>